<dbReference type="AlphaFoldDB" id="A0A9E9LEM4"/>
<keyword evidence="3" id="KW-0227">DNA damage</keyword>
<comment type="similarity">
    <text evidence="1 8">Belongs to the SOS response-associated peptidase family.</text>
</comment>
<dbReference type="SUPFAM" id="SSF143081">
    <property type="entry name" value="BB1717-like"/>
    <property type="match status" value="1"/>
</dbReference>
<dbReference type="RefSeq" id="WP_269263939.1">
    <property type="nucleotide sequence ID" value="NZ_CP098248.1"/>
</dbReference>
<dbReference type="GO" id="GO:0106300">
    <property type="term" value="P:protein-DNA covalent cross-linking repair"/>
    <property type="evidence" value="ECO:0007669"/>
    <property type="project" value="InterPro"/>
</dbReference>
<reference evidence="10" key="1">
    <citation type="journal article" date="2022" name="Front. Microbiol.">
        <title>New perspectives on an old grouping: The genomic and phenotypic variability of Oxalobacter formigenes and the implications for calcium oxalate stone prevention.</title>
        <authorList>
            <person name="Chmiel J.A."/>
            <person name="Carr C."/>
            <person name="Stuivenberg G.A."/>
            <person name="Venema R."/>
            <person name="Chanyi R.M."/>
            <person name="Al K.F."/>
            <person name="Giguere D."/>
            <person name="Say H."/>
            <person name="Akouris P.P."/>
            <person name="Dominguez Romero S.A."/>
            <person name="Kwong A."/>
            <person name="Tai V."/>
            <person name="Koval S.F."/>
            <person name="Razvi H."/>
            <person name="Bjazevic J."/>
            <person name="Burton J.P."/>
        </authorList>
    </citation>
    <scope>NUCLEOTIDE SEQUENCE</scope>
    <source>
        <strain evidence="10">HOxNP-1</strain>
    </source>
</reference>
<evidence type="ECO:0000256" key="3">
    <source>
        <dbReference type="ARBA" id="ARBA00022763"/>
    </source>
</evidence>
<name>A0A9E9LEM4_9BURK</name>
<keyword evidence="4 8" id="KW-0378">Hydrolase</keyword>
<organism evidence="9">
    <name type="scientific">Oxalobacter aliiformigenes</name>
    <dbReference type="NCBI Taxonomy" id="2946593"/>
    <lineage>
        <taxon>Bacteria</taxon>
        <taxon>Pseudomonadati</taxon>
        <taxon>Pseudomonadota</taxon>
        <taxon>Betaproteobacteria</taxon>
        <taxon>Burkholderiales</taxon>
        <taxon>Oxalobacteraceae</taxon>
        <taxon>Oxalobacter</taxon>
    </lineage>
</organism>
<dbReference type="EMBL" id="CP098248">
    <property type="protein sequence ID" value="WAV96462.1"/>
    <property type="molecule type" value="Genomic_DNA"/>
</dbReference>
<dbReference type="GO" id="GO:0003697">
    <property type="term" value="F:single-stranded DNA binding"/>
    <property type="evidence" value="ECO:0007669"/>
    <property type="project" value="InterPro"/>
</dbReference>
<evidence type="ECO:0000256" key="7">
    <source>
        <dbReference type="ARBA" id="ARBA00023239"/>
    </source>
</evidence>
<evidence type="ECO:0000313" key="10">
    <source>
        <dbReference type="EMBL" id="WAV96462.1"/>
    </source>
</evidence>
<dbReference type="Gene3D" id="3.90.1680.10">
    <property type="entry name" value="SOS response associated peptidase-like"/>
    <property type="match status" value="1"/>
</dbReference>
<dbReference type="EMBL" id="CP098251">
    <property type="protein sequence ID" value="WAV90705.1"/>
    <property type="molecule type" value="Genomic_DNA"/>
</dbReference>
<dbReference type="GO" id="GO:0016829">
    <property type="term" value="F:lyase activity"/>
    <property type="evidence" value="ECO:0007669"/>
    <property type="project" value="UniProtKB-KW"/>
</dbReference>
<evidence type="ECO:0000256" key="2">
    <source>
        <dbReference type="ARBA" id="ARBA00022670"/>
    </source>
</evidence>
<dbReference type="Pfam" id="PF02586">
    <property type="entry name" value="SRAP"/>
    <property type="match status" value="1"/>
</dbReference>
<dbReference type="Proteomes" id="UP001164794">
    <property type="component" value="Chromosome"/>
</dbReference>
<keyword evidence="6" id="KW-0238">DNA-binding</keyword>
<dbReference type="PANTHER" id="PTHR13604">
    <property type="entry name" value="DC12-RELATED"/>
    <property type="match status" value="1"/>
</dbReference>
<sequence>MCGRFEIDPDIFDLKILTGKTGLSLQYKTGEIFPCDTAPVLQGNGQIAFGASMIWGFPKWDGKGVIFNARSETAHEKPMFRFPLKQHRVAVPTTGFYEWKTGNSRKKSKYLFTHPSENILWLAGIAAPFGHKWHFTILTTGANDSMAPYHSRMPVLLQQNELDEWINGKDFSCLLERTPHRLSAREILS</sequence>
<dbReference type="EC" id="3.4.-.-" evidence="8"/>
<evidence type="ECO:0000256" key="8">
    <source>
        <dbReference type="RuleBase" id="RU364100"/>
    </source>
</evidence>
<reference evidence="9" key="2">
    <citation type="journal article" date="2022" name="Front. Microbiol.">
        <title>New perspectives on an old grouping: The genomic and phenotypic variability of Oxalobacter formigenes and the implications for calcium oxalate stone prevention.</title>
        <authorList>
            <person name="Chmiel J.A."/>
            <person name="Carr C."/>
            <person name="Stuivenberg G.A."/>
            <person name="Venema R."/>
            <person name="Chanyi R.M."/>
            <person name="Al K.F."/>
            <person name="Giguere D."/>
            <person name="Say H."/>
            <person name="Akouris P.P."/>
            <person name="Dominguez Romero S.A."/>
            <person name="Kwong A."/>
            <person name="Tai V."/>
            <person name="Koval S.F."/>
            <person name="Razvi H."/>
            <person name="Bjazevic J."/>
            <person name="Burton J.P."/>
        </authorList>
    </citation>
    <scope>NUCLEOTIDE SEQUENCE</scope>
    <source>
        <strain evidence="9">OxK</strain>
    </source>
</reference>
<dbReference type="PANTHER" id="PTHR13604:SF0">
    <property type="entry name" value="ABASIC SITE PROCESSING PROTEIN HMCES"/>
    <property type="match status" value="1"/>
</dbReference>
<dbReference type="Proteomes" id="UP001164819">
    <property type="component" value="Chromosome"/>
</dbReference>
<evidence type="ECO:0000256" key="1">
    <source>
        <dbReference type="ARBA" id="ARBA00008136"/>
    </source>
</evidence>
<keyword evidence="5" id="KW-0190">Covalent protein-DNA linkage</keyword>
<dbReference type="InterPro" id="IPR003738">
    <property type="entry name" value="SRAP"/>
</dbReference>
<accession>A0A9E9LEM4</accession>
<keyword evidence="11" id="KW-1185">Reference proteome</keyword>
<dbReference type="GO" id="GO:0006508">
    <property type="term" value="P:proteolysis"/>
    <property type="evidence" value="ECO:0007669"/>
    <property type="project" value="UniProtKB-KW"/>
</dbReference>
<evidence type="ECO:0000256" key="5">
    <source>
        <dbReference type="ARBA" id="ARBA00023124"/>
    </source>
</evidence>
<evidence type="ECO:0000313" key="11">
    <source>
        <dbReference type="Proteomes" id="UP001164794"/>
    </source>
</evidence>
<keyword evidence="7" id="KW-0456">Lyase</keyword>
<dbReference type="InterPro" id="IPR036590">
    <property type="entry name" value="SRAP-like"/>
</dbReference>
<protein>
    <recommendedName>
        <fullName evidence="8">Abasic site processing protein</fullName>
        <ecNumber evidence="8">3.4.-.-</ecNumber>
    </recommendedName>
</protein>
<gene>
    <name evidence="10" type="ORF">NB645_06360</name>
    <name evidence="9" type="ORF">NB646_07575</name>
</gene>
<evidence type="ECO:0000256" key="4">
    <source>
        <dbReference type="ARBA" id="ARBA00022801"/>
    </source>
</evidence>
<dbReference type="GO" id="GO:0008233">
    <property type="term" value="F:peptidase activity"/>
    <property type="evidence" value="ECO:0007669"/>
    <property type="project" value="UniProtKB-KW"/>
</dbReference>
<evidence type="ECO:0000256" key="6">
    <source>
        <dbReference type="ARBA" id="ARBA00023125"/>
    </source>
</evidence>
<evidence type="ECO:0000313" key="9">
    <source>
        <dbReference type="EMBL" id="WAV90705.1"/>
    </source>
</evidence>
<keyword evidence="2 8" id="KW-0645">Protease</keyword>
<proteinExistence type="inferred from homology"/>